<feature type="domain" description="Pyruvate carboxyltransferase" evidence="6">
    <location>
        <begin position="10"/>
        <end position="280"/>
    </location>
</feature>
<keyword evidence="4 7" id="KW-0456">Lyase</keyword>
<dbReference type="Gene3D" id="3.20.20.70">
    <property type="entry name" value="Aldolase class I"/>
    <property type="match status" value="1"/>
</dbReference>
<protein>
    <submittedName>
        <fullName evidence="7">Hydroxymethylglutaryl-CoA lyase</fullName>
    </submittedName>
</protein>
<dbReference type="PROSITE" id="PS00815">
    <property type="entry name" value="AIPM_HOMOCIT_SYNTH_1"/>
    <property type="match status" value="1"/>
</dbReference>
<dbReference type="InterPro" id="IPR002034">
    <property type="entry name" value="AIPM/Hcit_synth_CS"/>
</dbReference>
<reference evidence="7 8" key="1">
    <citation type="submission" date="2024-04" db="EMBL/GenBank/DDBJ databases">
        <title>Arthrobacter sp. from Plains bison fecal sample.</title>
        <authorList>
            <person name="Ruzzini A."/>
        </authorList>
    </citation>
    <scope>NUCLEOTIDE SEQUENCE [LARGE SCALE GENOMIC DNA]</scope>
    <source>
        <strain evidence="7 8">EINP1</strain>
    </source>
</reference>
<evidence type="ECO:0000256" key="4">
    <source>
        <dbReference type="ARBA" id="ARBA00023239"/>
    </source>
</evidence>
<organism evidence="7 8">
    <name type="scientific">Arthrobacter citreus</name>
    <dbReference type="NCBI Taxonomy" id="1670"/>
    <lineage>
        <taxon>Bacteria</taxon>
        <taxon>Bacillati</taxon>
        <taxon>Actinomycetota</taxon>
        <taxon>Actinomycetes</taxon>
        <taxon>Micrococcales</taxon>
        <taxon>Micrococcaceae</taxon>
        <taxon>Arthrobacter</taxon>
    </lineage>
</organism>
<dbReference type="RefSeq" id="WP_342023050.1">
    <property type="nucleotide sequence ID" value="NZ_CP151657.1"/>
</dbReference>
<evidence type="ECO:0000256" key="1">
    <source>
        <dbReference type="ARBA" id="ARBA00009405"/>
    </source>
</evidence>
<evidence type="ECO:0000313" key="8">
    <source>
        <dbReference type="Proteomes" id="UP001448858"/>
    </source>
</evidence>
<dbReference type="GO" id="GO:0016829">
    <property type="term" value="F:lyase activity"/>
    <property type="evidence" value="ECO:0007669"/>
    <property type="project" value="UniProtKB-KW"/>
</dbReference>
<comment type="similarity">
    <text evidence="5">Belongs to the alpha-IPM synthase/homocitrate synthase family.</text>
</comment>
<evidence type="ECO:0000256" key="5">
    <source>
        <dbReference type="RuleBase" id="RU003523"/>
    </source>
</evidence>
<proteinExistence type="inferred from homology"/>
<dbReference type="Proteomes" id="UP001448858">
    <property type="component" value="Chromosome"/>
</dbReference>
<keyword evidence="8" id="KW-1185">Reference proteome</keyword>
<gene>
    <name evidence="7" type="ORF">AAE021_14630</name>
</gene>
<dbReference type="PANTHER" id="PTHR42738">
    <property type="entry name" value="HYDROXYMETHYLGLUTARYL-COA LYASE"/>
    <property type="match status" value="1"/>
</dbReference>
<evidence type="ECO:0000259" key="6">
    <source>
        <dbReference type="PROSITE" id="PS50991"/>
    </source>
</evidence>
<dbReference type="InterPro" id="IPR000891">
    <property type="entry name" value="PYR_CT"/>
</dbReference>
<name>A0ABZ2ZUD7_9MICC</name>
<sequence length="323" mass="33747">MSLPGLPASIRLVEVGLRDGLQSVPEPLSTAEKVELVQLLIDAGVREIEAVSFAHPKVLPQLADAAEVMAAVPRVPGVRYRGLAPNYRGAERAVDCGLDELVVVVSADEEVSQRNQRLSVSEALAGLSRIGHLADQAGLRLVTAVACSFFAPARGPVPDAERLRVVHAAVDAGSAGVYLAGTSGQEEPGEFHNGVAEVRSLYPELEVGVHLHNRNGFAPANAIAAMQAGADWLEGSFAGLGGDLWFPGDPSVLGNAPLEDLVHLCDGLGVATGIDLPKYLRAVDRIVKLTGRPSASFVSRGGTRADLAAASWPEQSEPASDRG</sequence>
<evidence type="ECO:0000256" key="3">
    <source>
        <dbReference type="ARBA" id="ARBA00022723"/>
    </source>
</evidence>
<accession>A0ABZ2ZUD7</accession>
<dbReference type="PANTHER" id="PTHR42738:SF7">
    <property type="entry name" value="HYDROXYMETHYLGLUTARYL-COA LYASE"/>
    <property type="match status" value="1"/>
</dbReference>
<evidence type="ECO:0000313" key="7">
    <source>
        <dbReference type="EMBL" id="WZP15385.1"/>
    </source>
</evidence>
<keyword evidence="2 5" id="KW-0808">Transferase</keyword>
<dbReference type="InterPro" id="IPR013785">
    <property type="entry name" value="Aldolase_TIM"/>
</dbReference>
<dbReference type="InterPro" id="IPR043594">
    <property type="entry name" value="HMGL"/>
</dbReference>
<evidence type="ECO:0000256" key="2">
    <source>
        <dbReference type="ARBA" id="ARBA00022679"/>
    </source>
</evidence>
<dbReference type="Pfam" id="PF00682">
    <property type="entry name" value="HMGL-like"/>
    <property type="match status" value="1"/>
</dbReference>
<dbReference type="EMBL" id="CP151657">
    <property type="protein sequence ID" value="WZP15385.1"/>
    <property type="molecule type" value="Genomic_DNA"/>
</dbReference>
<comment type="similarity">
    <text evidence="1">Belongs to the HMG-CoA lyase family.</text>
</comment>
<keyword evidence="3" id="KW-0479">Metal-binding</keyword>
<dbReference type="CDD" id="cd07938">
    <property type="entry name" value="DRE_TIM_HMGL"/>
    <property type="match status" value="1"/>
</dbReference>
<dbReference type="PROSITE" id="PS50991">
    <property type="entry name" value="PYR_CT"/>
    <property type="match status" value="1"/>
</dbReference>
<dbReference type="SUPFAM" id="SSF51569">
    <property type="entry name" value="Aldolase"/>
    <property type="match status" value="1"/>
</dbReference>